<feature type="compositionally biased region" description="Polar residues" evidence="1">
    <location>
        <begin position="176"/>
        <end position="193"/>
    </location>
</feature>
<name>A0A0U0ZIQ0_9MYCO</name>
<organism evidence="2 3">
    <name type="scientific">Mycobacteroides abscessus</name>
    <dbReference type="NCBI Taxonomy" id="36809"/>
    <lineage>
        <taxon>Bacteria</taxon>
        <taxon>Bacillati</taxon>
        <taxon>Actinomycetota</taxon>
        <taxon>Actinomycetes</taxon>
        <taxon>Mycobacteriales</taxon>
        <taxon>Mycobacteriaceae</taxon>
        <taxon>Mycobacteroides</taxon>
    </lineage>
</organism>
<evidence type="ECO:0000256" key="1">
    <source>
        <dbReference type="SAM" id="MobiDB-lite"/>
    </source>
</evidence>
<evidence type="ECO:0008006" key="4">
    <source>
        <dbReference type="Google" id="ProtNLM"/>
    </source>
</evidence>
<dbReference type="RefSeq" id="WP_079262034.1">
    <property type="nucleotide sequence ID" value="NZ_CSWP01000002.1"/>
</dbReference>
<evidence type="ECO:0000313" key="2">
    <source>
        <dbReference type="EMBL" id="CPV43129.1"/>
    </source>
</evidence>
<accession>A0A0U0ZIQ0</accession>
<evidence type="ECO:0000313" key="3">
    <source>
        <dbReference type="Proteomes" id="UP000045782"/>
    </source>
</evidence>
<feature type="compositionally biased region" description="Polar residues" evidence="1">
    <location>
        <begin position="115"/>
        <end position="125"/>
    </location>
</feature>
<feature type="region of interest" description="Disordered" evidence="1">
    <location>
        <begin position="115"/>
        <end position="235"/>
    </location>
</feature>
<proteinExistence type="predicted"/>
<reference evidence="2 3" key="1">
    <citation type="submission" date="2015-03" db="EMBL/GenBank/DDBJ databases">
        <authorList>
            <person name="Murphy D."/>
        </authorList>
    </citation>
    <scope>NUCLEOTIDE SEQUENCE [LARGE SCALE GENOMIC DNA]</scope>
    <source>
        <strain evidence="2 3">PAP088</strain>
    </source>
</reference>
<dbReference type="Gene3D" id="1.10.10.10">
    <property type="entry name" value="Winged helix-like DNA-binding domain superfamily/Winged helix DNA-binding domain"/>
    <property type="match status" value="1"/>
</dbReference>
<sequence length="256" mass="28057">MTTSTPNELNAFRWARLYFQNEDRDLTATKSTMAALFTYADFHELTCYPSQATLARVTALDVQTVRRHLRKNVEKGWLGVVERGNSYKKATRYRLLVPELLSTATAVTDQLVSATTPTPINSDRSTPIKDDALTTNRTTNEPPIGGSVGNRTGISSDTSSGSDKTPDPFGGPGIDSPSNATTQTSTPINSDRSTGYIDDDDPWGTQPDRVVKPEPASVPEPVRPKPVPKPDCCDRLPFCSCPQTDQTYKSQLTETR</sequence>
<feature type="compositionally biased region" description="Low complexity" evidence="1">
    <location>
        <begin position="152"/>
        <end position="163"/>
    </location>
</feature>
<dbReference type="AlphaFoldDB" id="A0A0U0ZIQ0"/>
<dbReference type="InterPro" id="IPR036388">
    <property type="entry name" value="WH-like_DNA-bd_sf"/>
</dbReference>
<dbReference type="EMBL" id="CSWP01000002">
    <property type="protein sequence ID" value="CPV43129.1"/>
    <property type="molecule type" value="Genomic_DNA"/>
</dbReference>
<dbReference type="Pfam" id="PF13730">
    <property type="entry name" value="HTH_36"/>
    <property type="match status" value="1"/>
</dbReference>
<dbReference type="Proteomes" id="UP000045782">
    <property type="component" value="Unassembled WGS sequence"/>
</dbReference>
<protein>
    <recommendedName>
        <fullName evidence="4">Helix-turn-helix domain-containing protein</fullName>
    </recommendedName>
</protein>
<gene>
    <name evidence="2" type="ORF">ERS075579_01462</name>
</gene>